<reference evidence="2 3" key="1">
    <citation type="submission" date="2014-09" db="EMBL/GenBank/DDBJ databases">
        <title>Genome sequence of Sinomonas sp. MUSC 117.</title>
        <authorList>
            <person name="Lee L.-H."/>
        </authorList>
    </citation>
    <scope>NUCLEOTIDE SEQUENCE [LARGE SCALE GENOMIC DNA]</scope>
    <source>
        <strain evidence="2 3">MUSC 117</strain>
    </source>
</reference>
<dbReference type="SUPFAM" id="SSF54593">
    <property type="entry name" value="Glyoxalase/Bleomycin resistance protein/Dihydroxybiphenyl dioxygenase"/>
    <property type="match status" value="1"/>
</dbReference>
<protein>
    <recommendedName>
        <fullName evidence="1">VOC domain-containing protein</fullName>
    </recommendedName>
</protein>
<dbReference type="Gene3D" id="3.10.180.10">
    <property type="entry name" value="2,3-Dihydroxybiphenyl 1,2-Dioxygenase, domain 1"/>
    <property type="match status" value="1"/>
</dbReference>
<feature type="domain" description="VOC" evidence="1">
    <location>
        <begin position="6"/>
        <end position="127"/>
    </location>
</feature>
<evidence type="ECO:0000313" key="2">
    <source>
        <dbReference type="EMBL" id="KHL00713.1"/>
    </source>
</evidence>
<dbReference type="Proteomes" id="UP000030982">
    <property type="component" value="Unassembled WGS sequence"/>
</dbReference>
<dbReference type="Pfam" id="PF00903">
    <property type="entry name" value="Glyoxalase"/>
    <property type="match status" value="1"/>
</dbReference>
<accession>A0A0B2ABX1</accession>
<dbReference type="AlphaFoldDB" id="A0A0B2ABX1"/>
<keyword evidence="3" id="KW-1185">Reference proteome</keyword>
<dbReference type="PROSITE" id="PS51819">
    <property type="entry name" value="VOC"/>
    <property type="match status" value="1"/>
</dbReference>
<dbReference type="OrthoDB" id="9804907at2"/>
<gene>
    <name evidence="2" type="ORF">LK10_18920</name>
</gene>
<name>A0A0B2ABX1_9MICC</name>
<comment type="caution">
    <text evidence="2">The sequence shown here is derived from an EMBL/GenBank/DDBJ whole genome shotgun (WGS) entry which is preliminary data.</text>
</comment>
<evidence type="ECO:0000313" key="3">
    <source>
        <dbReference type="Proteomes" id="UP000030982"/>
    </source>
</evidence>
<sequence>MTLATRPATTILTVADEARAKDFYGGALGLPVRGKDPTGMLILGLDGSASLGLMVDPQAVHTGHTALTFEVDDLETAMTDLEQHGVHFEDYDLPDLKTDEHHIFAAGDERASWFVDPDGNILCLHQGGAIEYNM</sequence>
<dbReference type="RefSeq" id="WP_043127292.1">
    <property type="nucleotide sequence ID" value="NZ_JTDL01000148.1"/>
</dbReference>
<proteinExistence type="predicted"/>
<organism evidence="2 3">
    <name type="scientific">Sinomonas humi</name>
    <dbReference type="NCBI Taxonomy" id="1338436"/>
    <lineage>
        <taxon>Bacteria</taxon>
        <taxon>Bacillati</taxon>
        <taxon>Actinomycetota</taxon>
        <taxon>Actinomycetes</taxon>
        <taxon>Micrococcales</taxon>
        <taxon>Micrococcaceae</taxon>
        <taxon>Sinomonas</taxon>
    </lineage>
</organism>
<evidence type="ECO:0000259" key="1">
    <source>
        <dbReference type="PROSITE" id="PS51819"/>
    </source>
</evidence>
<dbReference type="InterPro" id="IPR037523">
    <property type="entry name" value="VOC_core"/>
</dbReference>
<dbReference type="InterPro" id="IPR004360">
    <property type="entry name" value="Glyas_Fos-R_dOase_dom"/>
</dbReference>
<dbReference type="STRING" id="1338436.LK10_18920"/>
<dbReference type="EMBL" id="JTDL01000148">
    <property type="protein sequence ID" value="KHL00713.1"/>
    <property type="molecule type" value="Genomic_DNA"/>
</dbReference>
<dbReference type="InterPro" id="IPR029068">
    <property type="entry name" value="Glyas_Bleomycin-R_OHBP_Dase"/>
</dbReference>